<dbReference type="AlphaFoldDB" id="A0AAW1UGX2"/>
<organism evidence="1 2">
    <name type="scientific">Henosepilachna vigintioctopunctata</name>
    <dbReference type="NCBI Taxonomy" id="420089"/>
    <lineage>
        <taxon>Eukaryota</taxon>
        <taxon>Metazoa</taxon>
        <taxon>Ecdysozoa</taxon>
        <taxon>Arthropoda</taxon>
        <taxon>Hexapoda</taxon>
        <taxon>Insecta</taxon>
        <taxon>Pterygota</taxon>
        <taxon>Neoptera</taxon>
        <taxon>Endopterygota</taxon>
        <taxon>Coleoptera</taxon>
        <taxon>Polyphaga</taxon>
        <taxon>Cucujiformia</taxon>
        <taxon>Coccinelloidea</taxon>
        <taxon>Coccinellidae</taxon>
        <taxon>Epilachninae</taxon>
        <taxon>Epilachnini</taxon>
        <taxon>Henosepilachna</taxon>
    </lineage>
</organism>
<name>A0AAW1UGX2_9CUCU</name>
<evidence type="ECO:0000313" key="2">
    <source>
        <dbReference type="Proteomes" id="UP001431783"/>
    </source>
</evidence>
<gene>
    <name evidence="1" type="ORF">WA026_023635</name>
</gene>
<evidence type="ECO:0000313" key="1">
    <source>
        <dbReference type="EMBL" id="KAK9882881.1"/>
    </source>
</evidence>
<dbReference type="EMBL" id="JARQZJ010000086">
    <property type="protein sequence ID" value="KAK9882881.1"/>
    <property type="molecule type" value="Genomic_DNA"/>
</dbReference>
<accession>A0AAW1UGX2</accession>
<reference evidence="1 2" key="1">
    <citation type="submission" date="2023-03" db="EMBL/GenBank/DDBJ databases">
        <title>Genome insight into feeding habits of ladybird beetles.</title>
        <authorList>
            <person name="Li H.-S."/>
            <person name="Huang Y.-H."/>
            <person name="Pang H."/>
        </authorList>
    </citation>
    <scope>NUCLEOTIDE SEQUENCE [LARGE SCALE GENOMIC DNA]</scope>
    <source>
        <strain evidence="1">SYSU_2023b</strain>
        <tissue evidence="1">Whole body</tissue>
    </source>
</reference>
<keyword evidence="2" id="KW-1185">Reference proteome</keyword>
<protein>
    <submittedName>
        <fullName evidence="1">Uncharacterized protein</fullName>
    </submittedName>
</protein>
<proteinExistence type="predicted"/>
<dbReference type="Proteomes" id="UP001431783">
    <property type="component" value="Unassembled WGS sequence"/>
</dbReference>
<sequence>MEINLYDGIIIWHTAQRKCASSLFLSSQRQRCDRDGAGEIHAFFVRPSRRRTLIRKNIKEYQVFEPPY</sequence>
<comment type="caution">
    <text evidence="1">The sequence shown here is derived from an EMBL/GenBank/DDBJ whole genome shotgun (WGS) entry which is preliminary data.</text>
</comment>